<protein>
    <submittedName>
        <fullName evidence="1">Uncharacterized protein</fullName>
    </submittedName>
</protein>
<keyword evidence="2" id="KW-1185">Reference proteome</keyword>
<organism evidence="1 2">
    <name type="scientific">Staurois parvus</name>
    <dbReference type="NCBI Taxonomy" id="386267"/>
    <lineage>
        <taxon>Eukaryota</taxon>
        <taxon>Metazoa</taxon>
        <taxon>Chordata</taxon>
        <taxon>Craniata</taxon>
        <taxon>Vertebrata</taxon>
        <taxon>Euteleostomi</taxon>
        <taxon>Amphibia</taxon>
        <taxon>Batrachia</taxon>
        <taxon>Anura</taxon>
        <taxon>Neobatrachia</taxon>
        <taxon>Ranoidea</taxon>
        <taxon>Ranidae</taxon>
        <taxon>Staurois</taxon>
    </lineage>
</organism>
<comment type="caution">
    <text evidence="1">The sequence shown here is derived from an EMBL/GenBank/DDBJ whole genome shotgun (WGS) entry which is preliminary data.</text>
</comment>
<name>A0ABN9BQF9_9NEOB</name>
<gene>
    <name evidence="1" type="ORF">SPARVUS_LOCUS3403533</name>
</gene>
<dbReference type="Proteomes" id="UP001162483">
    <property type="component" value="Unassembled WGS sequence"/>
</dbReference>
<evidence type="ECO:0000313" key="1">
    <source>
        <dbReference type="EMBL" id="CAI9549784.1"/>
    </source>
</evidence>
<feature type="non-terminal residue" evidence="1">
    <location>
        <position position="1"/>
    </location>
</feature>
<dbReference type="EMBL" id="CATNWA010005322">
    <property type="protein sequence ID" value="CAI9549784.1"/>
    <property type="molecule type" value="Genomic_DNA"/>
</dbReference>
<evidence type="ECO:0000313" key="2">
    <source>
        <dbReference type="Proteomes" id="UP001162483"/>
    </source>
</evidence>
<proteinExistence type="predicted"/>
<accession>A0ABN9BQF9</accession>
<reference evidence="1" key="1">
    <citation type="submission" date="2023-05" db="EMBL/GenBank/DDBJ databases">
        <authorList>
            <person name="Stuckert A."/>
        </authorList>
    </citation>
    <scope>NUCLEOTIDE SEQUENCE</scope>
</reference>
<sequence>INKIQNNTTPTVRHREYKAAGQTSNFLFWYSEKVEVIYKHQGQTHHLETRALPKGLGSVGGPLRCPWYLSKAFLGVV</sequence>